<comment type="caution">
    <text evidence="1">The sequence shown here is derived from an EMBL/GenBank/DDBJ whole genome shotgun (WGS) entry which is preliminary data.</text>
</comment>
<proteinExistence type="predicted"/>
<gene>
    <name evidence="1" type="ORF">L1987_12437</name>
</gene>
<accession>A0ACB9JH70</accession>
<dbReference type="Proteomes" id="UP001056120">
    <property type="component" value="Linkage Group LG04"/>
</dbReference>
<evidence type="ECO:0000313" key="1">
    <source>
        <dbReference type="EMBL" id="KAI3818622.1"/>
    </source>
</evidence>
<sequence length="306" mass="34611">MFFHPKYTKTMLPQVNANLSYLESIRNHLLDDHFEGFPFFNVDDLIICNNSVESFINMEDISNIFTPLSSSNSIDSNLFSSYTLDDQTERSLNLDDFETYIHFVENSEENLEMINSSHREVTQIPTVFIEAQQQLSPTTVLNLSTIDNSMTEAAKKPFKLDFSTGLIIPLGGEAPVTVKNSFPGDGDDFQATPRPFMPEKKYRGVRRRPWGKFTAEMRNPEKKGSRLWLGTYETPEEAAIAYDQAAFKHRGSQALLNFPHLIGSHHEYLSKYTSKRRHVQSSASSSSSESSEIATGKGAKPISFNK</sequence>
<organism evidence="1 2">
    <name type="scientific">Smallanthus sonchifolius</name>
    <dbReference type="NCBI Taxonomy" id="185202"/>
    <lineage>
        <taxon>Eukaryota</taxon>
        <taxon>Viridiplantae</taxon>
        <taxon>Streptophyta</taxon>
        <taxon>Embryophyta</taxon>
        <taxon>Tracheophyta</taxon>
        <taxon>Spermatophyta</taxon>
        <taxon>Magnoliopsida</taxon>
        <taxon>eudicotyledons</taxon>
        <taxon>Gunneridae</taxon>
        <taxon>Pentapetalae</taxon>
        <taxon>asterids</taxon>
        <taxon>campanulids</taxon>
        <taxon>Asterales</taxon>
        <taxon>Asteraceae</taxon>
        <taxon>Asteroideae</taxon>
        <taxon>Heliantheae alliance</taxon>
        <taxon>Millerieae</taxon>
        <taxon>Smallanthus</taxon>
    </lineage>
</organism>
<evidence type="ECO:0000313" key="2">
    <source>
        <dbReference type="Proteomes" id="UP001056120"/>
    </source>
</evidence>
<reference evidence="1 2" key="2">
    <citation type="journal article" date="2022" name="Mol. Ecol. Resour.">
        <title>The genomes of chicory, endive, great burdock and yacon provide insights into Asteraceae paleo-polyploidization history and plant inulin production.</title>
        <authorList>
            <person name="Fan W."/>
            <person name="Wang S."/>
            <person name="Wang H."/>
            <person name="Wang A."/>
            <person name="Jiang F."/>
            <person name="Liu H."/>
            <person name="Zhao H."/>
            <person name="Xu D."/>
            <person name="Zhang Y."/>
        </authorList>
    </citation>
    <scope>NUCLEOTIDE SEQUENCE [LARGE SCALE GENOMIC DNA]</scope>
    <source>
        <strain evidence="2">cv. Yunnan</strain>
        <tissue evidence="1">Leaves</tissue>
    </source>
</reference>
<name>A0ACB9JH70_9ASTR</name>
<keyword evidence="2" id="KW-1185">Reference proteome</keyword>
<reference evidence="2" key="1">
    <citation type="journal article" date="2022" name="Mol. Ecol. Resour.">
        <title>The genomes of chicory, endive, great burdock and yacon provide insights into Asteraceae palaeo-polyploidization history and plant inulin production.</title>
        <authorList>
            <person name="Fan W."/>
            <person name="Wang S."/>
            <person name="Wang H."/>
            <person name="Wang A."/>
            <person name="Jiang F."/>
            <person name="Liu H."/>
            <person name="Zhao H."/>
            <person name="Xu D."/>
            <person name="Zhang Y."/>
        </authorList>
    </citation>
    <scope>NUCLEOTIDE SEQUENCE [LARGE SCALE GENOMIC DNA]</scope>
    <source>
        <strain evidence="2">cv. Yunnan</strain>
    </source>
</reference>
<dbReference type="EMBL" id="CM042021">
    <property type="protein sequence ID" value="KAI3818622.1"/>
    <property type="molecule type" value="Genomic_DNA"/>
</dbReference>
<protein>
    <submittedName>
        <fullName evidence="1">Uncharacterized protein</fullName>
    </submittedName>
</protein>